<evidence type="ECO:0000313" key="3">
    <source>
        <dbReference type="Proteomes" id="UP000826725"/>
    </source>
</evidence>
<proteinExistence type="predicted"/>
<reference evidence="2" key="1">
    <citation type="submission" date="2020-09" db="EMBL/GenBank/DDBJ databases">
        <title>Desulfogranum mesoprofundum gen. nov., sp. nov., a novel mesophilic, sulfate-reducing chemolithoautotroph isolated from a deep-sea hydrothermal vent chimney in the Suiyo Seamount.</title>
        <authorList>
            <person name="Hashimoto Y."/>
            <person name="Nakagawa S."/>
        </authorList>
    </citation>
    <scope>NUCLEOTIDE SEQUENCE</scope>
    <source>
        <strain evidence="2">KT2</strain>
    </source>
</reference>
<dbReference type="Proteomes" id="UP000826725">
    <property type="component" value="Chromosome"/>
</dbReference>
<accession>A0A8D5FXD5</accession>
<name>A0A8D5FXD5_9BACT</name>
<evidence type="ECO:0000259" key="1">
    <source>
        <dbReference type="Pfam" id="PF07589"/>
    </source>
</evidence>
<gene>
    <name evidence="2" type="ORF">DGMP_24050</name>
</gene>
<sequence>MKSIFNLGIIISAVVLFSIQAQATLIYSNDFEGAIGSEWSTTATSYDNDTTTFLGRFGNDTATLNLTGIGAHSTVTVSFDLILWDSWDGDNTRWGRDFQGLTADNTRVYEYTFSRPGSGASSTNPDTTPDLTGYFGGNRRWEDALYKNFNDGFSFDHFSSTLTLDFYGRHLQSLTDESWGIDNVKIYTDNNASPVPEPTTLLLFGAGLLGLAGMAGKMKRKK</sequence>
<keyword evidence="3" id="KW-1185">Reference proteome</keyword>
<dbReference type="NCBIfam" id="TIGR02595">
    <property type="entry name" value="PEP_CTERM"/>
    <property type="match status" value="1"/>
</dbReference>
<dbReference type="AlphaFoldDB" id="A0A8D5FXD5"/>
<dbReference type="Pfam" id="PF07589">
    <property type="entry name" value="PEP-CTERM"/>
    <property type="match status" value="1"/>
</dbReference>
<dbReference type="KEGG" id="dbk:DGMP_24050"/>
<dbReference type="RefSeq" id="WP_228854135.1">
    <property type="nucleotide sequence ID" value="NZ_AP024086.1"/>
</dbReference>
<evidence type="ECO:0000313" key="2">
    <source>
        <dbReference type="EMBL" id="BCL61712.1"/>
    </source>
</evidence>
<feature type="domain" description="Ice-binding protein C-terminal" evidence="1">
    <location>
        <begin position="194"/>
        <end position="213"/>
    </location>
</feature>
<dbReference type="InterPro" id="IPR013424">
    <property type="entry name" value="Ice-binding_C"/>
</dbReference>
<organism evidence="2 3">
    <name type="scientific">Desulfomarina profundi</name>
    <dbReference type="NCBI Taxonomy" id="2772557"/>
    <lineage>
        <taxon>Bacteria</taxon>
        <taxon>Pseudomonadati</taxon>
        <taxon>Thermodesulfobacteriota</taxon>
        <taxon>Desulfobulbia</taxon>
        <taxon>Desulfobulbales</taxon>
        <taxon>Desulfobulbaceae</taxon>
        <taxon>Desulfomarina</taxon>
    </lineage>
</organism>
<dbReference type="EMBL" id="AP024086">
    <property type="protein sequence ID" value="BCL61712.1"/>
    <property type="molecule type" value="Genomic_DNA"/>
</dbReference>
<protein>
    <recommendedName>
        <fullName evidence="1">Ice-binding protein C-terminal domain-containing protein</fullName>
    </recommendedName>
</protein>